<keyword evidence="1" id="KW-0732">Signal</keyword>
<evidence type="ECO:0000256" key="1">
    <source>
        <dbReference type="SAM" id="SignalP"/>
    </source>
</evidence>
<feature type="signal peptide" evidence="1">
    <location>
        <begin position="1"/>
        <end position="28"/>
    </location>
</feature>
<dbReference type="RefSeq" id="WP_003552345.1">
    <property type="nucleotide sequence ID" value="NZ_CP047121.1"/>
</dbReference>
<sequence>MMNKSALILTASLILGFGMGTTTTSSQAASWHKGTPAALKGVWRTHRDKIATKTYEYYILKIKGTKIHDISVESHQGSITEDVGPMYVHNVHYRYRGNHTYQIKAKNDIGNTAMQLRIRWINRYKIRTYMNNGNHWVGGNYYR</sequence>
<evidence type="ECO:0000313" key="2">
    <source>
        <dbReference type="EMBL" id="QHB51362.1"/>
    </source>
</evidence>
<evidence type="ECO:0008006" key="4">
    <source>
        <dbReference type="Google" id="ProtNLM"/>
    </source>
</evidence>
<evidence type="ECO:0000313" key="3">
    <source>
        <dbReference type="Proteomes" id="UP000465035"/>
    </source>
</evidence>
<name>A0A6P1E6J0_LENHI</name>
<gene>
    <name evidence="2" type="ORF">GQR93_03590</name>
</gene>
<dbReference type="Proteomes" id="UP000465035">
    <property type="component" value="Chromosome"/>
</dbReference>
<dbReference type="EMBL" id="CP047121">
    <property type="protein sequence ID" value="QHB51362.1"/>
    <property type="molecule type" value="Genomic_DNA"/>
</dbReference>
<organism evidence="2 3">
    <name type="scientific">Lentilactobacillus hilgardii</name>
    <name type="common">Lactobacillus hilgardii</name>
    <dbReference type="NCBI Taxonomy" id="1588"/>
    <lineage>
        <taxon>Bacteria</taxon>
        <taxon>Bacillati</taxon>
        <taxon>Bacillota</taxon>
        <taxon>Bacilli</taxon>
        <taxon>Lactobacillales</taxon>
        <taxon>Lactobacillaceae</taxon>
        <taxon>Lentilactobacillus</taxon>
    </lineage>
</organism>
<accession>A0A6P1E6J0</accession>
<protein>
    <recommendedName>
        <fullName evidence="4">DUF5626 domain-containing protein</fullName>
    </recommendedName>
</protein>
<dbReference type="GeneID" id="69057438"/>
<feature type="chain" id="PRO_5026969849" description="DUF5626 domain-containing protein" evidence="1">
    <location>
        <begin position="29"/>
        <end position="143"/>
    </location>
</feature>
<dbReference type="AlphaFoldDB" id="A0A6P1E6J0"/>
<proteinExistence type="predicted"/>
<reference evidence="2 3" key="1">
    <citation type="submission" date="2019-12" db="EMBL/GenBank/DDBJ databases">
        <title>Lactobacillus hilgardii FLUB.</title>
        <authorList>
            <person name="Gustaw K."/>
        </authorList>
    </citation>
    <scope>NUCLEOTIDE SEQUENCE [LARGE SCALE GENOMIC DNA]</scope>
    <source>
        <strain evidence="2 3">FLUB</strain>
    </source>
</reference>